<dbReference type="SUPFAM" id="SSF51556">
    <property type="entry name" value="Metallo-dependent hydrolases"/>
    <property type="match status" value="1"/>
</dbReference>
<feature type="domain" description="Amidohydrolase-related" evidence="3">
    <location>
        <begin position="2"/>
        <end position="189"/>
    </location>
</feature>
<dbReference type="GO" id="GO:0008448">
    <property type="term" value="F:N-acetylglucosamine-6-phosphate deacetylase activity"/>
    <property type="evidence" value="ECO:0007669"/>
    <property type="project" value="TreeGrafter"/>
</dbReference>
<evidence type="ECO:0000313" key="5">
    <source>
        <dbReference type="Proteomes" id="UP000886804"/>
    </source>
</evidence>
<evidence type="ECO:0000313" key="4">
    <source>
        <dbReference type="EMBL" id="HJB06839.1"/>
    </source>
</evidence>
<dbReference type="PANTHER" id="PTHR11113:SF14">
    <property type="entry name" value="N-ACETYLGLUCOSAMINE-6-PHOSPHATE DEACETYLASE"/>
    <property type="match status" value="1"/>
</dbReference>
<protein>
    <submittedName>
        <fullName evidence="4">Amidohydrolase family protein</fullName>
    </submittedName>
</protein>
<name>A0A9D2L6E8_9FIRM</name>
<evidence type="ECO:0000256" key="2">
    <source>
        <dbReference type="ARBA" id="ARBA00022801"/>
    </source>
</evidence>
<dbReference type="AlphaFoldDB" id="A0A9D2L6E8"/>
<dbReference type="Proteomes" id="UP000886804">
    <property type="component" value="Unassembled WGS sequence"/>
</dbReference>
<evidence type="ECO:0000259" key="3">
    <source>
        <dbReference type="Pfam" id="PF01979"/>
    </source>
</evidence>
<dbReference type="EMBL" id="DWYS01000040">
    <property type="protein sequence ID" value="HJB06839.1"/>
    <property type="molecule type" value="Genomic_DNA"/>
</dbReference>
<dbReference type="GO" id="GO:0006046">
    <property type="term" value="P:N-acetylglucosamine catabolic process"/>
    <property type="evidence" value="ECO:0007669"/>
    <property type="project" value="TreeGrafter"/>
</dbReference>
<comment type="caution">
    <text evidence="4">The sequence shown here is derived from an EMBL/GenBank/DDBJ whole genome shotgun (WGS) entry which is preliminary data.</text>
</comment>
<comment type="similarity">
    <text evidence="1">Belongs to the metallo-dependent hydrolases superfamily. NagA family.</text>
</comment>
<reference evidence="4" key="2">
    <citation type="submission" date="2021-04" db="EMBL/GenBank/DDBJ databases">
        <authorList>
            <person name="Gilroy R."/>
        </authorList>
    </citation>
    <scope>NUCLEOTIDE SEQUENCE</scope>
    <source>
        <strain evidence="4">CHK188-4685</strain>
    </source>
</reference>
<organism evidence="4 5">
    <name type="scientific">Candidatus Enterocloster faecavium</name>
    <dbReference type="NCBI Taxonomy" id="2838560"/>
    <lineage>
        <taxon>Bacteria</taxon>
        <taxon>Bacillati</taxon>
        <taxon>Bacillota</taxon>
        <taxon>Clostridia</taxon>
        <taxon>Lachnospirales</taxon>
        <taxon>Lachnospiraceae</taxon>
        <taxon>Enterocloster</taxon>
    </lineage>
</organism>
<accession>A0A9D2L6E8</accession>
<dbReference type="SUPFAM" id="SSF51338">
    <property type="entry name" value="Composite domain of metallo-dependent hydrolases"/>
    <property type="match status" value="1"/>
</dbReference>
<evidence type="ECO:0000256" key="1">
    <source>
        <dbReference type="ARBA" id="ARBA00010716"/>
    </source>
</evidence>
<dbReference type="Gene3D" id="3.20.20.140">
    <property type="entry name" value="Metal-dependent hydrolases"/>
    <property type="match status" value="1"/>
</dbReference>
<keyword evidence="2" id="KW-0378">Hydrolase</keyword>
<dbReference type="InterPro" id="IPR011059">
    <property type="entry name" value="Metal-dep_hydrolase_composite"/>
</dbReference>
<proteinExistence type="inferred from homology"/>
<dbReference type="InterPro" id="IPR032466">
    <property type="entry name" value="Metal_Hydrolase"/>
</dbReference>
<dbReference type="Gene3D" id="2.30.40.10">
    <property type="entry name" value="Urease, subunit C, domain 1"/>
    <property type="match status" value="1"/>
</dbReference>
<dbReference type="Pfam" id="PF01979">
    <property type="entry name" value="Amidohydro_1"/>
    <property type="match status" value="1"/>
</dbReference>
<reference evidence="4" key="1">
    <citation type="journal article" date="2021" name="PeerJ">
        <title>Extensive microbial diversity within the chicken gut microbiome revealed by metagenomics and culture.</title>
        <authorList>
            <person name="Gilroy R."/>
            <person name="Ravi A."/>
            <person name="Getino M."/>
            <person name="Pursley I."/>
            <person name="Horton D.L."/>
            <person name="Alikhan N.F."/>
            <person name="Baker D."/>
            <person name="Gharbi K."/>
            <person name="Hall N."/>
            <person name="Watson M."/>
            <person name="Adriaenssens E.M."/>
            <person name="Foster-Nyarko E."/>
            <person name="Jarju S."/>
            <person name="Secka A."/>
            <person name="Antonio M."/>
            <person name="Oren A."/>
            <person name="Chaudhuri R.R."/>
            <person name="La Ragione R."/>
            <person name="Hildebrand F."/>
            <person name="Pallen M.J."/>
        </authorList>
    </citation>
    <scope>NUCLEOTIDE SEQUENCE</scope>
    <source>
        <strain evidence="4">CHK188-4685</strain>
    </source>
</reference>
<dbReference type="InterPro" id="IPR006680">
    <property type="entry name" value="Amidohydro-rel"/>
</dbReference>
<dbReference type="PANTHER" id="PTHR11113">
    <property type="entry name" value="N-ACETYLGLUCOSAMINE-6-PHOSPHATE DEACETYLASE"/>
    <property type="match status" value="1"/>
</dbReference>
<gene>
    <name evidence="4" type="ORF">H9716_03125</name>
</gene>
<sequence length="193" mass="20694">MGHSAADYERVLLAVSNGASCVTHVYNAMTGFHHRSPGLAGAALRIPELYGEIICDGLHCRPEAVRMFFEAKGKHFGIMVTDSLSVKGCSRGTEGRLGGQKVVMGEDGLAYLKGGQVIAGSTLRMNQGLRFLVEEPLVPMEYALNACTVNPARLLGIEKKKGRIAAGCDADLVLIGDDYEVKQAWCRGRAQLG</sequence>